<dbReference type="Pfam" id="PF13242">
    <property type="entry name" value="Hydrolase_like"/>
    <property type="match status" value="1"/>
</dbReference>
<organism evidence="1 2">
    <name type="scientific">Kordiimonas pumila</name>
    <dbReference type="NCBI Taxonomy" id="2161677"/>
    <lineage>
        <taxon>Bacteria</taxon>
        <taxon>Pseudomonadati</taxon>
        <taxon>Pseudomonadota</taxon>
        <taxon>Alphaproteobacteria</taxon>
        <taxon>Kordiimonadales</taxon>
        <taxon>Kordiimonadaceae</taxon>
        <taxon>Kordiimonas</taxon>
    </lineage>
</organism>
<comment type="caution">
    <text evidence="1">The sequence shown here is derived from an EMBL/GenBank/DDBJ whole genome shotgun (WGS) entry which is preliminary data.</text>
</comment>
<accession>A0ABV7D704</accession>
<dbReference type="InterPro" id="IPR006357">
    <property type="entry name" value="HAD-SF_hydro_IIA"/>
</dbReference>
<dbReference type="InterPro" id="IPR036412">
    <property type="entry name" value="HAD-like_sf"/>
</dbReference>
<dbReference type="SUPFAM" id="SSF56784">
    <property type="entry name" value="HAD-like"/>
    <property type="match status" value="1"/>
</dbReference>
<proteinExistence type="predicted"/>
<sequence length="295" mass="32099">MPNRGGQTVALIKGLQEMTEDLDLIICDLWGVMHNGISPFAAAVHAIESARNAGIQTVFLSNAPRPRTYVRSHLLEMGVPHSLTDYVVTSGGLARDEVRRSFVGKHLYHLGPETDRNTIADLPVTEVKTPAEADVIFATDLDFGRVEDHRGWLANAAQRKVPFLCANPDRVVHVGERLFQCAGAVADLYTTMGGEVRWFGKPTAYALKSCIKEVGLPESTPGNRILMIGDSLQTDMAGAYAAGYDGLFIAGGIHRAEYPKLLEKSVNGQVAVEEFQALFGAKKAVPHAVMNQLCW</sequence>
<dbReference type="EMBL" id="JBHRSL010000010">
    <property type="protein sequence ID" value="MFC3052440.1"/>
    <property type="molecule type" value="Genomic_DNA"/>
</dbReference>
<dbReference type="RefSeq" id="WP_194213895.1">
    <property type="nucleotide sequence ID" value="NZ_CP061205.1"/>
</dbReference>
<dbReference type="Pfam" id="PF13344">
    <property type="entry name" value="Hydrolase_6"/>
    <property type="match status" value="1"/>
</dbReference>
<name>A0ABV7D704_9PROT</name>
<dbReference type="NCBIfam" id="TIGR01459">
    <property type="entry name" value="HAD-SF-IIA-hyp4"/>
    <property type="match status" value="1"/>
</dbReference>
<protein>
    <submittedName>
        <fullName evidence="1">TIGR01459 family HAD-type hydrolase</fullName>
    </submittedName>
</protein>
<keyword evidence="1" id="KW-0378">Hydrolase</keyword>
<dbReference type="PANTHER" id="PTHR19288">
    <property type="entry name" value="4-NITROPHENYLPHOSPHATASE-RELATED"/>
    <property type="match status" value="1"/>
</dbReference>
<evidence type="ECO:0000313" key="2">
    <source>
        <dbReference type="Proteomes" id="UP001595444"/>
    </source>
</evidence>
<gene>
    <name evidence="1" type="ORF">ACFOKA_11060</name>
</gene>
<evidence type="ECO:0000313" key="1">
    <source>
        <dbReference type="EMBL" id="MFC3052440.1"/>
    </source>
</evidence>
<dbReference type="NCBIfam" id="TIGR01460">
    <property type="entry name" value="HAD-SF-IIA"/>
    <property type="match status" value="1"/>
</dbReference>
<dbReference type="PANTHER" id="PTHR19288:SF90">
    <property type="entry name" value="OS08G0542600 PROTEIN"/>
    <property type="match status" value="1"/>
</dbReference>
<dbReference type="InterPro" id="IPR023214">
    <property type="entry name" value="HAD_sf"/>
</dbReference>
<dbReference type="GO" id="GO:0016787">
    <property type="term" value="F:hydrolase activity"/>
    <property type="evidence" value="ECO:0007669"/>
    <property type="project" value="UniProtKB-KW"/>
</dbReference>
<reference evidence="2" key="1">
    <citation type="journal article" date="2019" name="Int. J. Syst. Evol. Microbiol.">
        <title>The Global Catalogue of Microorganisms (GCM) 10K type strain sequencing project: providing services to taxonomists for standard genome sequencing and annotation.</title>
        <authorList>
            <consortium name="The Broad Institute Genomics Platform"/>
            <consortium name="The Broad Institute Genome Sequencing Center for Infectious Disease"/>
            <person name="Wu L."/>
            <person name="Ma J."/>
        </authorList>
    </citation>
    <scope>NUCLEOTIDE SEQUENCE [LARGE SCALE GENOMIC DNA]</scope>
    <source>
        <strain evidence="2">KCTC 62164</strain>
    </source>
</reference>
<dbReference type="Proteomes" id="UP001595444">
    <property type="component" value="Unassembled WGS sequence"/>
</dbReference>
<dbReference type="Gene3D" id="3.40.50.1000">
    <property type="entry name" value="HAD superfamily/HAD-like"/>
    <property type="match status" value="2"/>
</dbReference>
<keyword evidence="2" id="KW-1185">Reference proteome</keyword>
<dbReference type="InterPro" id="IPR006356">
    <property type="entry name" value="HAD-SF_hydro_IIA_hyp3"/>
</dbReference>